<reference evidence="2 3" key="1">
    <citation type="submission" date="2022-11" db="EMBL/GenBank/DDBJ databases">
        <title>Study of microbial diversity in lake waters.</title>
        <authorList>
            <person name="Zhang J."/>
        </authorList>
    </citation>
    <scope>NUCLEOTIDE SEQUENCE [LARGE SCALE GENOMIC DNA]</scope>
    <source>
        <strain evidence="2 3">DT12</strain>
    </source>
</reference>
<evidence type="ECO:0000259" key="1">
    <source>
        <dbReference type="PROSITE" id="PS51819"/>
    </source>
</evidence>
<dbReference type="InterPro" id="IPR004360">
    <property type="entry name" value="Glyas_Fos-R_dOase_dom"/>
</dbReference>
<gene>
    <name evidence="2" type="ORF">OS242_05160</name>
</gene>
<keyword evidence="3" id="KW-1185">Reference proteome</keyword>
<accession>A0ABT3WXI3</accession>
<feature type="domain" description="VOC" evidence="1">
    <location>
        <begin position="7"/>
        <end position="122"/>
    </location>
</feature>
<name>A0ABT3WXI3_9BACL</name>
<comment type="caution">
    <text evidence="2">The sequence shown here is derived from an EMBL/GenBank/DDBJ whole genome shotgun (WGS) entry which is preliminary data.</text>
</comment>
<dbReference type="PANTHER" id="PTHR39175:SF1">
    <property type="entry name" value="FAMILY PROTEIN, PUTATIVE (AFU_ORTHOLOGUE AFUA_3G15060)-RELATED"/>
    <property type="match status" value="1"/>
</dbReference>
<dbReference type="InterPro" id="IPR029068">
    <property type="entry name" value="Glyas_Bleomycin-R_OHBP_Dase"/>
</dbReference>
<organism evidence="2 3">
    <name type="scientific">Tumebacillus lacus</name>
    <dbReference type="NCBI Taxonomy" id="2995335"/>
    <lineage>
        <taxon>Bacteria</taxon>
        <taxon>Bacillati</taxon>
        <taxon>Bacillota</taxon>
        <taxon>Bacilli</taxon>
        <taxon>Bacillales</taxon>
        <taxon>Alicyclobacillaceae</taxon>
        <taxon>Tumebacillus</taxon>
    </lineage>
</organism>
<dbReference type="InterPro" id="IPR037523">
    <property type="entry name" value="VOC_core"/>
</dbReference>
<evidence type="ECO:0000313" key="2">
    <source>
        <dbReference type="EMBL" id="MCX7569341.1"/>
    </source>
</evidence>
<proteinExistence type="predicted"/>
<dbReference type="Pfam" id="PF00903">
    <property type="entry name" value="Glyoxalase"/>
    <property type="match status" value="1"/>
</dbReference>
<dbReference type="Proteomes" id="UP001208017">
    <property type="component" value="Unassembled WGS sequence"/>
</dbReference>
<dbReference type="EMBL" id="JAPMLT010000002">
    <property type="protein sequence ID" value="MCX7569341.1"/>
    <property type="molecule type" value="Genomic_DNA"/>
</dbReference>
<dbReference type="RefSeq" id="WP_267150586.1">
    <property type="nucleotide sequence ID" value="NZ_JAPMLT010000002.1"/>
</dbReference>
<dbReference type="PROSITE" id="PS51819">
    <property type="entry name" value="VOC"/>
    <property type="match status" value="1"/>
</dbReference>
<dbReference type="PANTHER" id="PTHR39175">
    <property type="entry name" value="FAMILY PROTEIN, PUTATIVE (AFU_ORTHOLOGUE AFUA_3G15060)-RELATED"/>
    <property type="match status" value="1"/>
</dbReference>
<dbReference type="Gene3D" id="3.10.180.10">
    <property type="entry name" value="2,3-Dihydroxybiphenyl 1,2-Dioxygenase, domain 1"/>
    <property type="match status" value="1"/>
</dbReference>
<protein>
    <submittedName>
        <fullName evidence="2">Glyoxalase</fullName>
    </submittedName>
</protein>
<dbReference type="SUPFAM" id="SSF54593">
    <property type="entry name" value="Glyoxalase/Bleomycin resistance protein/Dihydroxybiphenyl dioxygenase"/>
    <property type="match status" value="1"/>
</dbReference>
<evidence type="ECO:0000313" key="3">
    <source>
        <dbReference type="Proteomes" id="UP001208017"/>
    </source>
</evidence>
<sequence>MSFVFAGLDHVQLAAPKGCEEEARRFFGELLGMPEIEKPEKLKVRGGCWFEVGGGLQLHVGVEAEFAPAKKAHPAFRVQGAAALREKLLAHGIEVKDNDEIPGVMRFFLADPWGNRVEIIDVARN</sequence>